<evidence type="ECO:0000313" key="5">
    <source>
        <dbReference type="Proteomes" id="UP000199700"/>
    </source>
</evidence>
<evidence type="ECO:0000256" key="1">
    <source>
        <dbReference type="ARBA" id="ARBA00009580"/>
    </source>
</evidence>
<organism evidence="4 5">
    <name type="scientific">Brevibacterium sandarakinum</name>
    <dbReference type="NCBI Taxonomy" id="629680"/>
    <lineage>
        <taxon>Bacteria</taxon>
        <taxon>Bacillati</taxon>
        <taxon>Actinomycetota</taxon>
        <taxon>Actinomycetes</taxon>
        <taxon>Micrococcales</taxon>
        <taxon>Brevibacteriaceae</taxon>
        <taxon>Brevibacterium</taxon>
    </lineage>
</organism>
<protein>
    <submittedName>
        <fullName evidence="4">Protein-tyrosine phosphatase</fullName>
    </submittedName>
</protein>
<dbReference type="PROSITE" id="PS50056">
    <property type="entry name" value="TYR_PHOSPHATASE_2"/>
    <property type="match status" value="1"/>
</dbReference>
<feature type="region of interest" description="Disordered" evidence="2">
    <location>
        <begin position="1"/>
        <end position="26"/>
    </location>
</feature>
<dbReference type="GO" id="GO:0004721">
    <property type="term" value="F:phosphoprotein phosphatase activity"/>
    <property type="evidence" value="ECO:0007669"/>
    <property type="project" value="InterPro"/>
</dbReference>
<dbReference type="PANTHER" id="PTHR31126:SF1">
    <property type="entry name" value="TYROSINE SPECIFIC PROTEIN PHOSPHATASES DOMAIN-CONTAINING PROTEIN"/>
    <property type="match status" value="1"/>
</dbReference>
<gene>
    <name evidence="4" type="ORF">SAMN04489751_2128</name>
</gene>
<dbReference type="AlphaFoldDB" id="A0A1H1SLL0"/>
<dbReference type="STRING" id="629680.SAMN04489751_2128"/>
<proteinExistence type="inferred from homology"/>
<dbReference type="InterPro" id="IPR000387">
    <property type="entry name" value="Tyr_Pase_dom"/>
</dbReference>
<dbReference type="EMBL" id="LT629739">
    <property type="protein sequence ID" value="SDS48626.1"/>
    <property type="molecule type" value="Genomic_DNA"/>
</dbReference>
<dbReference type="PROSITE" id="PS00383">
    <property type="entry name" value="TYR_PHOSPHATASE_1"/>
    <property type="match status" value="1"/>
</dbReference>
<dbReference type="RefSeq" id="WP_092105462.1">
    <property type="nucleotide sequence ID" value="NZ_LT629739.1"/>
</dbReference>
<dbReference type="Gene3D" id="3.90.190.10">
    <property type="entry name" value="Protein tyrosine phosphatase superfamily"/>
    <property type="match status" value="1"/>
</dbReference>
<comment type="similarity">
    <text evidence="1">Belongs to the protein-tyrosine phosphatase family.</text>
</comment>
<name>A0A1H1SLL0_BRESA</name>
<evidence type="ECO:0000259" key="3">
    <source>
        <dbReference type="PROSITE" id="PS50056"/>
    </source>
</evidence>
<dbReference type="Proteomes" id="UP000199700">
    <property type="component" value="Chromosome"/>
</dbReference>
<dbReference type="InterPro" id="IPR026893">
    <property type="entry name" value="Tyr/Ser_Pase_IphP-type"/>
</dbReference>
<evidence type="ECO:0000256" key="2">
    <source>
        <dbReference type="SAM" id="MobiDB-lite"/>
    </source>
</evidence>
<dbReference type="Pfam" id="PF13350">
    <property type="entry name" value="Y_phosphatase3"/>
    <property type="match status" value="1"/>
</dbReference>
<accession>A0A1H1SLL0</accession>
<dbReference type="PANTHER" id="PTHR31126">
    <property type="entry name" value="TYROSINE-PROTEIN PHOSPHATASE"/>
    <property type="match status" value="1"/>
</dbReference>
<dbReference type="InterPro" id="IPR029021">
    <property type="entry name" value="Prot-tyrosine_phosphatase-like"/>
</dbReference>
<keyword evidence="5" id="KW-1185">Reference proteome</keyword>
<reference evidence="4" key="1">
    <citation type="submission" date="2016-10" db="EMBL/GenBank/DDBJ databases">
        <authorList>
            <person name="Varghese N."/>
            <person name="Submissions S."/>
        </authorList>
    </citation>
    <scope>NUCLEOTIDE SEQUENCE [LARGE SCALE GENOMIC DNA]</scope>
    <source>
        <strain evidence="4">DSM 22082</strain>
    </source>
</reference>
<feature type="domain" description="Tyrosine specific protein phosphatases" evidence="3">
    <location>
        <begin position="138"/>
        <end position="198"/>
    </location>
</feature>
<dbReference type="InterPro" id="IPR016130">
    <property type="entry name" value="Tyr_Pase_AS"/>
</dbReference>
<dbReference type="SUPFAM" id="SSF52799">
    <property type="entry name" value="(Phosphotyrosine protein) phosphatases II"/>
    <property type="match status" value="1"/>
</dbReference>
<sequence>MSRVSSIQLPGVRNLRDAGGHTTSDGRTMSLRRVYRAEALVLRNANESNAMWLEEESAVYASIGLTAVIDLRAEEEAESAPSAWSRPTNAKYIPIPLPEGAPGSDTDLLRPVLTGRSAAFSGEDLGAYYVTLLEGRAKQFGAVVETIADNEGGPLLIHCSAGKDRTALAIALVLDTLGVPREAIVRDYELTGVNRPNRMEHYREAFAKRNVQVEDVRAAFETPRVAMVTAWDHIDKEYGSAEEYLLESAGTSPEVFDALREILLEG</sequence>
<evidence type="ECO:0000313" key="4">
    <source>
        <dbReference type="EMBL" id="SDS48626.1"/>
    </source>
</evidence>